<gene>
    <name evidence="1" type="ORF">LCGC14_1234100</name>
</gene>
<organism evidence="1">
    <name type="scientific">marine sediment metagenome</name>
    <dbReference type="NCBI Taxonomy" id="412755"/>
    <lineage>
        <taxon>unclassified sequences</taxon>
        <taxon>metagenomes</taxon>
        <taxon>ecological metagenomes</taxon>
    </lineage>
</organism>
<proteinExistence type="predicted"/>
<protein>
    <recommendedName>
        <fullName evidence="2">Zinc-ribbon domain-containing protein</fullName>
    </recommendedName>
</protein>
<comment type="caution">
    <text evidence="1">The sequence shown here is derived from an EMBL/GenBank/DDBJ whole genome shotgun (WGS) entry which is preliminary data.</text>
</comment>
<sequence>MFCENCGSEFQVLNQKFCPKCGILVRKKRELDQMAKYIANLNPSVLKALITLVTELVDEFSQEKRAKEIESFKFIKGLMNELKQEKGL</sequence>
<dbReference type="EMBL" id="LAZR01006613">
    <property type="protein sequence ID" value="KKM90882.1"/>
    <property type="molecule type" value="Genomic_DNA"/>
</dbReference>
<name>A0A0F9PBY5_9ZZZZ</name>
<accession>A0A0F9PBY5</accession>
<evidence type="ECO:0008006" key="2">
    <source>
        <dbReference type="Google" id="ProtNLM"/>
    </source>
</evidence>
<evidence type="ECO:0000313" key="1">
    <source>
        <dbReference type="EMBL" id="KKM90882.1"/>
    </source>
</evidence>
<reference evidence="1" key="1">
    <citation type="journal article" date="2015" name="Nature">
        <title>Complex archaea that bridge the gap between prokaryotes and eukaryotes.</title>
        <authorList>
            <person name="Spang A."/>
            <person name="Saw J.H."/>
            <person name="Jorgensen S.L."/>
            <person name="Zaremba-Niedzwiedzka K."/>
            <person name="Martijn J."/>
            <person name="Lind A.E."/>
            <person name="van Eijk R."/>
            <person name="Schleper C."/>
            <person name="Guy L."/>
            <person name="Ettema T.J."/>
        </authorList>
    </citation>
    <scope>NUCLEOTIDE SEQUENCE</scope>
</reference>
<dbReference type="AlphaFoldDB" id="A0A0F9PBY5"/>